<dbReference type="OrthoDB" id="9803706at2"/>
<dbReference type="PANTHER" id="PTHR43842">
    <property type="entry name" value="PROPIONYL-COA CARBOXYLASE BETA CHAIN"/>
    <property type="match status" value="1"/>
</dbReference>
<sequence>MPDTIPTPVTDWQPELDELRRREAMAREMGGPDKVRRQHDGGRLTVRERMDKLADPGSFHEIGAIAGRAAYDGAGELERLTPSNCVFGRATLDARPVVLVGDDFTVRGGSADATIREKPLMAERMANEFRLPIVRIIEGSGGGGSVKTIETTGRANLPGGVGGTGLFNYTTLNLSAVPVVGLGLGSVAGLGAARLASTHYSVMTKETAAMFVAGPPVVARLGQNLDKKALGGWEIQTRSGAVDHAVDSEEEAFECARRFLSYLPSSVHGLPPDLPCDDDPGRREDSLFSIVPRDRRRVYQMRRIIEAVVDRGSFFEQGRMFGRSLITGFARFGGRAVALMASDPYFYGGSWTADTCQKAVRFLDMAETFHLPVVYLVDCPGFMIGLEAERAATIRHGVRAMAAMNQTTVPWCSIIIRNAFGVAGAAHQPAGRLSLRYAWLSARWGSLPLEGGIEAAYRAEIEAAPDPAQKLREIEDRLNQLRSPFRTAETFWVEEIIDPRETRRLLCDFAQLAAPLRMPQPGRLQMRP</sequence>
<organism evidence="2 3">
    <name type="scientific">Teichococcus coralli</name>
    <dbReference type="NCBI Taxonomy" id="2545983"/>
    <lineage>
        <taxon>Bacteria</taxon>
        <taxon>Pseudomonadati</taxon>
        <taxon>Pseudomonadota</taxon>
        <taxon>Alphaproteobacteria</taxon>
        <taxon>Acetobacterales</taxon>
        <taxon>Roseomonadaceae</taxon>
        <taxon>Roseomonas</taxon>
    </lineage>
</organism>
<keyword evidence="3" id="KW-1185">Reference proteome</keyword>
<dbReference type="PROSITE" id="PS50989">
    <property type="entry name" value="COA_CT_CTER"/>
    <property type="match status" value="1"/>
</dbReference>
<protein>
    <submittedName>
        <fullName evidence="2">Methylmalonyl-CoA carboxyltransferase</fullName>
    </submittedName>
</protein>
<evidence type="ECO:0000313" key="3">
    <source>
        <dbReference type="Proteomes" id="UP000460715"/>
    </source>
</evidence>
<dbReference type="AlphaFoldDB" id="A0A845BHG4"/>
<dbReference type="InterPro" id="IPR051047">
    <property type="entry name" value="AccD/PCCB"/>
</dbReference>
<dbReference type="Proteomes" id="UP000460715">
    <property type="component" value="Unassembled WGS sequence"/>
</dbReference>
<dbReference type="PANTHER" id="PTHR43842:SF2">
    <property type="entry name" value="PROPIONYL-COA CARBOXYLASE BETA CHAIN, MITOCHONDRIAL"/>
    <property type="match status" value="1"/>
</dbReference>
<keyword evidence="2" id="KW-0808">Transferase</keyword>
<dbReference type="InterPro" id="IPR029045">
    <property type="entry name" value="ClpP/crotonase-like_dom_sf"/>
</dbReference>
<dbReference type="RefSeq" id="WP_160938163.1">
    <property type="nucleotide sequence ID" value="NZ_SNVJ01000014.1"/>
</dbReference>
<accession>A0A845BHG4</accession>
<dbReference type="Pfam" id="PF01039">
    <property type="entry name" value="Carboxyl_trans"/>
    <property type="match status" value="1"/>
</dbReference>
<proteinExistence type="predicted"/>
<dbReference type="EMBL" id="SNVJ01000014">
    <property type="protein sequence ID" value="MXP64757.1"/>
    <property type="molecule type" value="Genomic_DNA"/>
</dbReference>
<dbReference type="Gene3D" id="3.90.226.10">
    <property type="entry name" value="2-enoyl-CoA Hydratase, Chain A, domain 1"/>
    <property type="match status" value="2"/>
</dbReference>
<evidence type="ECO:0000313" key="2">
    <source>
        <dbReference type="EMBL" id="MXP64757.1"/>
    </source>
</evidence>
<dbReference type="InterPro" id="IPR034733">
    <property type="entry name" value="AcCoA_carboxyl_beta"/>
</dbReference>
<dbReference type="GO" id="GO:0004658">
    <property type="term" value="F:propionyl-CoA carboxylase activity"/>
    <property type="evidence" value="ECO:0007669"/>
    <property type="project" value="TreeGrafter"/>
</dbReference>
<dbReference type="InterPro" id="IPR011763">
    <property type="entry name" value="COA_CT_C"/>
</dbReference>
<feature type="domain" description="CoA carboxyltransferase C-terminal" evidence="1">
    <location>
        <begin position="283"/>
        <end position="518"/>
    </location>
</feature>
<comment type="caution">
    <text evidence="2">The sequence shown here is derived from an EMBL/GenBank/DDBJ whole genome shotgun (WGS) entry which is preliminary data.</text>
</comment>
<name>A0A845BHG4_9PROT</name>
<reference evidence="2 3" key="1">
    <citation type="submission" date="2019-03" db="EMBL/GenBank/DDBJ databases">
        <title>Roseomonas sp. a novel Roseomonas species isolated from Sea whip Gorgonian.</title>
        <authorList>
            <person name="Li F."/>
            <person name="Pan X."/>
            <person name="Huang S."/>
            <person name="Li Z."/>
            <person name="Meng B."/>
        </authorList>
    </citation>
    <scope>NUCLEOTIDE SEQUENCE [LARGE SCALE GENOMIC DNA]</scope>
    <source>
        <strain evidence="2 3">M0104</strain>
    </source>
</reference>
<dbReference type="GO" id="GO:0016740">
    <property type="term" value="F:transferase activity"/>
    <property type="evidence" value="ECO:0007669"/>
    <property type="project" value="UniProtKB-KW"/>
</dbReference>
<dbReference type="SUPFAM" id="SSF52096">
    <property type="entry name" value="ClpP/crotonase"/>
    <property type="match status" value="2"/>
</dbReference>
<gene>
    <name evidence="2" type="ORF">E0493_15500</name>
</gene>
<evidence type="ECO:0000259" key="1">
    <source>
        <dbReference type="PROSITE" id="PS50989"/>
    </source>
</evidence>